<protein>
    <submittedName>
        <fullName evidence="5">Thioredoxin</fullName>
    </submittedName>
</protein>
<accession>B8C324</accession>
<feature type="site" description="Deprotonates C-terminal active site Cys" evidence="2">
    <location>
        <position position="30"/>
    </location>
</feature>
<dbReference type="SUPFAM" id="SSF52833">
    <property type="entry name" value="Thioredoxin-like"/>
    <property type="match status" value="1"/>
</dbReference>
<dbReference type="OMA" id="KQLWRQS"/>
<dbReference type="Gene3D" id="3.40.30.10">
    <property type="entry name" value="Glutaredoxin"/>
    <property type="match status" value="1"/>
</dbReference>
<organism evidence="5 6">
    <name type="scientific">Thalassiosira pseudonana</name>
    <name type="common">Marine diatom</name>
    <name type="synonym">Cyclotella nana</name>
    <dbReference type="NCBI Taxonomy" id="35128"/>
    <lineage>
        <taxon>Eukaryota</taxon>
        <taxon>Sar</taxon>
        <taxon>Stramenopiles</taxon>
        <taxon>Ochrophyta</taxon>
        <taxon>Bacillariophyta</taxon>
        <taxon>Coscinodiscophyceae</taxon>
        <taxon>Thalassiosirophycidae</taxon>
        <taxon>Thalassiosirales</taxon>
        <taxon>Thalassiosiraceae</taxon>
        <taxon>Thalassiosira</taxon>
    </lineage>
</organism>
<dbReference type="InterPro" id="IPR036249">
    <property type="entry name" value="Thioredoxin-like_sf"/>
</dbReference>
<dbReference type="PROSITE" id="PS51352">
    <property type="entry name" value="THIOREDOXIN_2"/>
    <property type="match status" value="1"/>
</dbReference>
<dbReference type="CDD" id="cd02947">
    <property type="entry name" value="TRX_family"/>
    <property type="match status" value="1"/>
</dbReference>
<feature type="domain" description="Thioredoxin" evidence="4">
    <location>
        <begin position="1"/>
        <end position="103"/>
    </location>
</feature>
<feature type="disulfide bond" description="Redox-active" evidence="3">
    <location>
        <begin position="36"/>
        <end position="39"/>
    </location>
</feature>
<evidence type="ECO:0000256" key="1">
    <source>
        <dbReference type="ARBA" id="ARBA00023157"/>
    </source>
</evidence>
<dbReference type="HOGENOM" id="CLU_090389_14_4_1"/>
<feature type="site" description="Contributes to redox potential value" evidence="2">
    <location>
        <position position="37"/>
    </location>
</feature>
<name>B8C324_THAPS</name>
<dbReference type="InterPro" id="IPR017937">
    <property type="entry name" value="Thioredoxin_CS"/>
</dbReference>
<dbReference type="PROSITE" id="PS00194">
    <property type="entry name" value="THIOREDOXIN_1"/>
    <property type="match status" value="1"/>
</dbReference>
<evidence type="ECO:0000259" key="4">
    <source>
        <dbReference type="PROSITE" id="PS51352"/>
    </source>
</evidence>
<dbReference type="NCBIfam" id="TIGR01068">
    <property type="entry name" value="thioredoxin"/>
    <property type="match status" value="1"/>
</dbReference>
<dbReference type="GO" id="GO:0015035">
    <property type="term" value="F:protein-disulfide reductase activity"/>
    <property type="evidence" value="ECO:0007669"/>
    <property type="project" value="InterPro"/>
</dbReference>
<dbReference type="RefSeq" id="XP_002290297.1">
    <property type="nucleotide sequence ID" value="XM_002290261.1"/>
</dbReference>
<reference evidence="5 6" key="1">
    <citation type="journal article" date="2004" name="Science">
        <title>The genome of the diatom Thalassiosira pseudonana: ecology, evolution, and metabolism.</title>
        <authorList>
            <person name="Armbrust E.V."/>
            <person name="Berges J.A."/>
            <person name="Bowler C."/>
            <person name="Green B.R."/>
            <person name="Martinez D."/>
            <person name="Putnam N.H."/>
            <person name="Zhou S."/>
            <person name="Allen A.E."/>
            <person name="Apt K.E."/>
            <person name="Bechner M."/>
            <person name="Brzezinski M.A."/>
            <person name="Chaal B.K."/>
            <person name="Chiovitti A."/>
            <person name="Davis A.K."/>
            <person name="Demarest M.S."/>
            <person name="Detter J.C."/>
            <person name="Glavina T."/>
            <person name="Goodstein D."/>
            <person name="Hadi M.Z."/>
            <person name="Hellsten U."/>
            <person name="Hildebrand M."/>
            <person name="Jenkins B.D."/>
            <person name="Jurka J."/>
            <person name="Kapitonov V.V."/>
            <person name="Kroger N."/>
            <person name="Lau W.W."/>
            <person name="Lane T.W."/>
            <person name="Larimer F.W."/>
            <person name="Lippmeier J.C."/>
            <person name="Lucas S."/>
            <person name="Medina M."/>
            <person name="Montsant A."/>
            <person name="Obornik M."/>
            <person name="Parker M.S."/>
            <person name="Palenik B."/>
            <person name="Pazour G.J."/>
            <person name="Richardson P.M."/>
            <person name="Rynearson T.A."/>
            <person name="Saito M.A."/>
            <person name="Schwartz D.C."/>
            <person name="Thamatrakoln K."/>
            <person name="Valentin K."/>
            <person name="Vardi A."/>
            <person name="Wilkerson F.P."/>
            <person name="Rokhsar D.S."/>
        </authorList>
    </citation>
    <scope>NUCLEOTIDE SEQUENCE [LARGE SCALE GENOMIC DNA]</scope>
    <source>
        <strain evidence="5 6">CCMP1335</strain>
    </source>
</reference>
<keyword evidence="3" id="KW-0676">Redox-active center</keyword>
<feature type="non-terminal residue" evidence="5">
    <location>
        <position position="1"/>
    </location>
</feature>
<proteinExistence type="predicted"/>
<feature type="active site" description="Nucleophile" evidence="2">
    <location>
        <position position="36"/>
    </location>
</feature>
<sequence>GGVVHESSTLSDLDSKIQSAALQNKLTVIDFTATWCGPCKMIAPIFKELSEEHGSNAQFIKVDVDDNPEAAQKYGVSAMPTFVFIKGGEVVDRLMGANAERLK</sequence>
<gene>
    <name evidence="5" type="primary">TRX3</name>
    <name evidence="5" type="ORF">THAPSDRAFT_19991</name>
</gene>
<evidence type="ECO:0000256" key="2">
    <source>
        <dbReference type="PIRSR" id="PIRSR000077-1"/>
    </source>
</evidence>
<dbReference type="eggNOG" id="KOG0907">
    <property type="taxonomic scope" value="Eukaryota"/>
</dbReference>
<feature type="site" description="Contributes to redox potential value" evidence="2">
    <location>
        <position position="38"/>
    </location>
</feature>
<keyword evidence="6" id="KW-1185">Reference proteome</keyword>
<feature type="active site" description="Nucleophile" evidence="2">
    <location>
        <position position="39"/>
    </location>
</feature>
<feature type="non-terminal residue" evidence="5">
    <location>
        <position position="103"/>
    </location>
</feature>
<keyword evidence="1 3" id="KW-1015">Disulfide bond</keyword>
<dbReference type="STRING" id="35128.B8C324"/>
<evidence type="ECO:0000256" key="3">
    <source>
        <dbReference type="PIRSR" id="PIRSR000077-4"/>
    </source>
</evidence>
<dbReference type="PANTHER" id="PTHR46115">
    <property type="entry name" value="THIOREDOXIN-LIKE PROTEIN 1"/>
    <property type="match status" value="1"/>
</dbReference>
<dbReference type="PRINTS" id="PR00421">
    <property type="entry name" value="THIOREDOXIN"/>
</dbReference>
<dbReference type="InterPro" id="IPR013766">
    <property type="entry name" value="Thioredoxin_domain"/>
</dbReference>
<reference evidence="5 6" key="2">
    <citation type="journal article" date="2008" name="Nature">
        <title>The Phaeodactylum genome reveals the evolutionary history of diatom genomes.</title>
        <authorList>
            <person name="Bowler C."/>
            <person name="Allen A.E."/>
            <person name="Badger J.H."/>
            <person name="Grimwood J."/>
            <person name="Jabbari K."/>
            <person name="Kuo A."/>
            <person name="Maheswari U."/>
            <person name="Martens C."/>
            <person name="Maumus F."/>
            <person name="Otillar R.P."/>
            <person name="Rayko E."/>
            <person name="Salamov A."/>
            <person name="Vandepoele K."/>
            <person name="Beszteri B."/>
            <person name="Gruber A."/>
            <person name="Heijde M."/>
            <person name="Katinka M."/>
            <person name="Mock T."/>
            <person name="Valentin K."/>
            <person name="Verret F."/>
            <person name="Berges J.A."/>
            <person name="Brownlee C."/>
            <person name="Cadoret J.P."/>
            <person name="Chiovitti A."/>
            <person name="Choi C.J."/>
            <person name="Coesel S."/>
            <person name="De Martino A."/>
            <person name="Detter J.C."/>
            <person name="Durkin C."/>
            <person name="Falciatore A."/>
            <person name="Fournet J."/>
            <person name="Haruta M."/>
            <person name="Huysman M.J."/>
            <person name="Jenkins B.D."/>
            <person name="Jiroutova K."/>
            <person name="Jorgensen R.E."/>
            <person name="Joubert Y."/>
            <person name="Kaplan A."/>
            <person name="Kroger N."/>
            <person name="Kroth P.G."/>
            <person name="La Roche J."/>
            <person name="Lindquist E."/>
            <person name="Lommer M."/>
            <person name="Martin-Jezequel V."/>
            <person name="Lopez P.J."/>
            <person name="Lucas S."/>
            <person name="Mangogna M."/>
            <person name="McGinnis K."/>
            <person name="Medlin L.K."/>
            <person name="Montsant A."/>
            <person name="Oudot-Le Secq M.P."/>
            <person name="Napoli C."/>
            <person name="Obornik M."/>
            <person name="Parker M.S."/>
            <person name="Petit J.L."/>
            <person name="Porcel B.M."/>
            <person name="Poulsen N."/>
            <person name="Robison M."/>
            <person name="Rychlewski L."/>
            <person name="Rynearson T.A."/>
            <person name="Schmutz J."/>
            <person name="Shapiro H."/>
            <person name="Siaut M."/>
            <person name="Stanley M."/>
            <person name="Sussman M.R."/>
            <person name="Taylor A.R."/>
            <person name="Vardi A."/>
            <person name="von Dassow P."/>
            <person name="Vyverman W."/>
            <person name="Willis A."/>
            <person name="Wyrwicz L.S."/>
            <person name="Rokhsar D.S."/>
            <person name="Weissenbach J."/>
            <person name="Armbrust E.V."/>
            <person name="Green B.R."/>
            <person name="Van de Peer Y."/>
            <person name="Grigoriev I.V."/>
        </authorList>
    </citation>
    <scope>NUCLEOTIDE SEQUENCE [LARGE SCALE GENOMIC DNA]</scope>
    <source>
        <strain evidence="5 6">CCMP1335</strain>
    </source>
</reference>
<dbReference type="KEGG" id="tps:THAPSDRAFT_19991"/>
<evidence type="ECO:0000313" key="5">
    <source>
        <dbReference type="EMBL" id="EED92049.1"/>
    </source>
</evidence>
<dbReference type="PIRSF" id="PIRSF000077">
    <property type="entry name" value="Thioredoxin"/>
    <property type="match status" value="1"/>
</dbReference>
<dbReference type="FunFam" id="3.40.30.10:FF:000245">
    <property type="entry name" value="Thioredoxin"/>
    <property type="match status" value="1"/>
</dbReference>
<dbReference type="InterPro" id="IPR005746">
    <property type="entry name" value="Thioredoxin"/>
</dbReference>
<dbReference type="Proteomes" id="UP000001449">
    <property type="component" value="Chromosome 5"/>
</dbReference>
<dbReference type="Pfam" id="PF00085">
    <property type="entry name" value="Thioredoxin"/>
    <property type="match status" value="1"/>
</dbReference>
<dbReference type="GeneID" id="7453200"/>
<dbReference type="InParanoid" id="B8C324"/>
<dbReference type="AlphaFoldDB" id="B8C324"/>
<dbReference type="PaxDb" id="35128-Thaps19991"/>
<evidence type="ECO:0000313" key="6">
    <source>
        <dbReference type="Proteomes" id="UP000001449"/>
    </source>
</evidence>
<dbReference type="EMBL" id="CM000642">
    <property type="protein sequence ID" value="EED92049.1"/>
    <property type="molecule type" value="Genomic_DNA"/>
</dbReference>